<dbReference type="RefSeq" id="WP_003348110.1">
    <property type="nucleotide sequence ID" value="NZ_ADWW01000003.1"/>
</dbReference>
<evidence type="ECO:0000313" key="2">
    <source>
        <dbReference type="Proteomes" id="UP000027602"/>
    </source>
</evidence>
<dbReference type="eggNOG" id="COG3464">
    <property type="taxonomic scope" value="Bacteria"/>
</dbReference>
<dbReference type="OrthoDB" id="6197054at2"/>
<proteinExistence type="predicted"/>
<name>I3E374_BACMM</name>
<dbReference type="HOGENOM" id="CLU_200403_0_0_9"/>
<keyword evidence="2" id="KW-1185">Reference proteome</keyword>
<evidence type="ECO:0008006" key="3">
    <source>
        <dbReference type="Google" id="ProtNLM"/>
    </source>
</evidence>
<reference evidence="1 2" key="1">
    <citation type="journal article" date="2015" name="BMC Genomics">
        <title>Transcriptome analysis of thermophilic methylotrophic Bacillus methanolicus MGA3 using RNA-sequencing provides detailed insights into its previously uncharted transcriptional landscape.</title>
        <authorList>
            <person name="Irla M."/>
            <person name="Neshat A."/>
            <person name="Brautaset T."/>
            <person name="Ruckert C."/>
            <person name="Kalinowski J."/>
            <person name="Wendisch V.F."/>
        </authorList>
    </citation>
    <scope>NUCLEOTIDE SEQUENCE [LARGE SCALE GENOMIC DNA]</scope>
    <source>
        <strain evidence="2">MGA3 / ATCC 53907</strain>
    </source>
</reference>
<sequence>MFSVSLDLPEFEVVKQVFLEDCNLLHVEKNSTKERCPYCAFLTSNVHDLQTIKVLEKNVKDYV</sequence>
<dbReference type="EMBL" id="CP007739">
    <property type="protein sequence ID" value="AIE58963.1"/>
    <property type="molecule type" value="Genomic_DNA"/>
</dbReference>
<protein>
    <recommendedName>
        <fullName evidence="3">Transposase IS204/IS1001/IS1096/IS1165 zinc-finger domain-containing protein</fullName>
    </recommendedName>
</protein>
<evidence type="ECO:0000313" key="1">
    <source>
        <dbReference type="EMBL" id="AIE58963.1"/>
    </source>
</evidence>
<accession>I3E374</accession>
<dbReference type="KEGG" id="bmet:BMMGA3_02495"/>
<dbReference type="STRING" id="796606.BMMGA3_02495"/>
<dbReference type="AlphaFoldDB" id="I3E374"/>
<organism evidence="1 2">
    <name type="scientific">Bacillus methanolicus (strain MGA3 / ATCC 53907)</name>
    <dbReference type="NCBI Taxonomy" id="796606"/>
    <lineage>
        <taxon>Bacteria</taxon>
        <taxon>Bacillati</taxon>
        <taxon>Bacillota</taxon>
        <taxon>Bacilli</taxon>
        <taxon>Bacillales</taxon>
        <taxon>Bacillaceae</taxon>
        <taxon>Bacillus</taxon>
    </lineage>
</organism>
<gene>
    <name evidence="1" type="ORF">BMMGA3_02495</name>
</gene>
<dbReference type="Proteomes" id="UP000027602">
    <property type="component" value="Chromosome"/>
</dbReference>